<keyword evidence="1" id="KW-0472">Membrane</keyword>
<gene>
    <name evidence="2" type="ORF">METZ01_LOCUS143975</name>
</gene>
<protein>
    <recommendedName>
        <fullName evidence="3">DUF4175 domain-containing protein</fullName>
    </recommendedName>
</protein>
<dbReference type="AlphaFoldDB" id="A0A381ZQ65"/>
<evidence type="ECO:0008006" key="3">
    <source>
        <dbReference type="Google" id="ProtNLM"/>
    </source>
</evidence>
<keyword evidence="1" id="KW-1133">Transmembrane helix</keyword>
<name>A0A381ZQ65_9ZZZZ</name>
<evidence type="ECO:0000313" key="2">
    <source>
        <dbReference type="EMBL" id="SVA91121.1"/>
    </source>
</evidence>
<dbReference type="EMBL" id="UINC01022133">
    <property type="protein sequence ID" value="SVA91121.1"/>
    <property type="molecule type" value="Genomic_DNA"/>
</dbReference>
<reference evidence="2" key="1">
    <citation type="submission" date="2018-05" db="EMBL/GenBank/DDBJ databases">
        <authorList>
            <person name="Lanie J.A."/>
            <person name="Ng W.-L."/>
            <person name="Kazmierczak K.M."/>
            <person name="Andrzejewski T.M."/>
            <person name="Davidsen T.M."/>
            <person name="Wayne K.J."/>
            <person name="Tettelin H."/>
            <person name="Glass J.I."/>
            <person name="Rusch D."/>
            <person name="Podicherti R."/>
            <person name="Tsui H.-C.T."/>
            <person name="Winkler M.E."/>
        </authorList>
    </citation>
    <scope>NUCLEOTIDE SEQUENCE</scope>
</reference>
<proteinExistence type="predicted"/>
<keyword evidence="1" id="KW-0812">Transmembrane</keyword>
<sequence>MMAVLWGLMAAVACLAVGLSASGTILPDHTVGWVVFILVTGTIGALLVNRRQSEVDYRQVARDIEEKHPELHATLLTAVEQQPDPKTGKFHFLQERVINKAADAFVETGFAKAVPTEKLTVLRSCSWVFLIIFCVVLTQVDQPALSVVAGTQPKEEAKPVGDKLARLDKVDPGDAEVERGSPLAVLAHFSEGSPRKATLVVTPRDGEVRRLMLVKNLEDPIYGATLPSVDGPFTYRVEYDDRKSEVFSVNVFEYPELERADATLTYPAYTGIPERTVEDTRRLSVVEGTRLAYRFHLNKPVASARLVGENNESVELDAHPEQPLVELPPLVLTKTRKWKLELVDAAGRTNKISPRIEVVVYPNKGPKIRIVSPGGDRQVSPLEEITFTAEIEDDFGLLRHGLSYNLDGGAVEEFELGEVADGQLKSLASHLLALEEMKVEAGQLVSWFFWAEDTGPDGQPRRSFSDMFFAEVRPFEEIFRQGQGGESSEEEKEQQQGLSQQVEKLIKLQKQIINATWKLHRQPGGLAKDAPVLVEAQYQALQQTTELLVEVESEKAKDFLQDAADHMEQAVALLTESTEDVEKLMPALASEQGAYQDLLRLLAH</sequence>
<feature type="transmembrane region" description="Helical" evidence="1">
    <location>
        <begin position="121"/>
        <end position="140"/>
    </location>
</feature>
<feature type="transmembrane region" description="Helical" evidence="1">
    <location>
        <begin position="30"/>
        <end position="48"/>
    </location>
</feature>
<accession>A0A381ZQ65</accession>
<organism evidence="2">
    <name type="scientific">marine metagenome</name>
    <dbReference type="NCBI Taxonomy" id="408172"/>
    <lineage>
        <taxon>unclassified sequences</taxon>
        <taxon>metagenomes</taxon>
        <taxon>ecological metagenomes</taxon>
    </lineage>
</organism>
<feature type="non-terminal residue" evidence="2">
    <location>
        <position position="604"/>
    </location>
</feature>
<evidence type="ECO:0000256" key="1">
    <source>
        <dbReference type="SAM" id="Phobius"/>
    </source>
</evidence>